<dbReference type="PANTHER" id="PTHR30193">
    <property type="entry name" value="ABC TRANSPORTER PERMEASE PROTEIN"/>
    <property type="match status" value="1"/>
</dbReference>
<keyword evidence="5 7" id="KW-1133">Transmembrane helix</keyword>
<dbReference type="Gene3D" id="1.10.3720.10">
    <property type="entry name" value="MetI-like"/>
    <property type="match status" value="1"/>
</dbReference>
<evidence type="ECO:0000256" key="7">
    <source>
        <dbReference type="RuleBase" id="RU363032"/>
    </source>
</evidence>
<evidence type="ECO:0000256" key="2">
    <source>
        <dbReference type="ARBA" id="ARBA00022448"/>
    </source>
</evidence>
<dbReference type="InterPro" id="IPR051393">
    <property type="entry name" value="ABC_transporter_permease"/>
</dbReference>
<keyword evidence="6 7" id="KW-0472">Membrane</keyword>
<evidence type="ECO:0000256" key="3">
    <source>
        <dbReference type="ARBA" id="ARBA00022475"/>
    </source>
</evidence>
<dbReference type="EMBL" id="BJUU01000002">
    <property type="protein sequence ID" value="GEK79218.1"/>
    <property type="molecule type" value="Genomic_DNA"/>
</dbReference>
<feature type="domain" description="ABC transmembrane type-1" evidence="8">
    <location>
        <begin position="69"/>
        <end position="281"/>
    </location>
</feature>
<dbReference type="InterPro" id="IPR035906">
    <property type="entry name" value="MetI-like_sf"/>
</dbReference>
<keyword evidence="10" id="KW-1185">Reference proteome</keyword>
<sequence>MGRSSVARFVPWWFAAPAVLLFAVLMIWPSVDGVILAFHDWNGVDPQREFVGLENLIEVFTHPMAFGAVLRTLLIAFTLLVTRNVLGLLLALALNTSVKSRVLLRTVFFAPAVMSSVVLGYTYKFIFGSDGPVNQTLRALGAESVPNWLGEPTLAIGVIIFVITWQTVGSAMVIYLAGLQSIPQDVLEAASIDGAGAFRRFFSVSLPYLAPAITVNMVLTLITGLRVFDDVYVLTGGGPANQTQTISTLLVQEAFAFGDYGTAAALAVVLSVLIAALTAVQFRFLKRQRGLGS</sequence>
<organism evidence="9 10">
    <name type="scientific">Agrococcus baldri</name>
    <dbReference type="NCBI Taxonomy" id="153730"/>
    <lineage>
        <taxon>Bacteria</taxon>
        <taxon>Bacillati</taxon>
        <taxon>Actinomycetota</taxon>
        <taxon>Actinomycetes</taxon>
        <taxon>Micrococcales</taxon>
        <taxon>Microbacteriaceae</taxon>
        <taxon>Agrococcus</taxon>
    </lineage>
</organism>
<dbReference type="AlphaFoldDB" id="A0AA87RGL2"/>
<name>A0AA87RGL2_9MICO</name>
<dbReference type="RefSeq" id="WP_318279046.1">
    <property type="nucleotide sequence ID" value="NZ_BJUU01000002.1"/>
</dbReference>
<protein>
    <submittedName>
        <fullName evidence="9">Sugar ABC transporter permease</fullName>
    </submittedName>
</protein>
<accession>A0AA87RGL2</accession>
<dbReference type="PANTHER" id="PTHR30193:SF37">
    <property type="entry name" value="INNER MEMBRANE ABC TRANSPORTER PERMEASE PROTEIN YCJO"/>
    <property type="match status" value="1"/>
</dbReference>
<dbReference type="GO" id="GO:0055085">
    <property type="term" value="P:transmembrane transport"/>
    <property type="evidence" value="ECO:0007669"/>
    <property type="project" value="InterPro"/>
</dbReference>
<dbReference type="PROSITE" id="PS50928">
    <property type="entry name" value="ABC_TM1"/>
    <property type="match status" value="1"/>
</dbReference>
<feature type="transmembrane region" description="Helical" evidence="7">
    <location>
        <begin position="208"/>
        <end position="228"/>
    </location>
</feature>
<evidence type="ECO:0000256" key="1">
    <source>
        <dbReference type="ARBA" id="ARBA00004651"/>
    </source>
</evidence>
<reference evidence="9 10" key="1">
    <citation type="submission" date="2019-07" db="EMBL/GenBank/DDBJ databases">
        <title>Whole genome shotgun sequence of Agrococcus baldri NBRC 103055.</title>
        <authorList>
            <person name="Hosoyama A."/>
            <person name="Uohara A."/>
            <person name="Ohji S."/>
            <person name="Ichikawa N."/>
        </authorList>
    </citation>
    <scope>NUCLEOTIDE SEQUENCE [LARGE SCALE GENOMIC DNA]</scope>
    <source>
        <strain evidence="9 10">NBRC 103055</strain>
    </source>
</reference>
<evidence type="ECO:0000256" key="4">
    <source>
        <dbReference type="ARBA" id="ARBA00022692"/>
    </source>
</evidence>
<feature type="transmembrane region" description="Helical" evidence="7">
    <location>
        <begin position="154"/>
        <end position="177"/>
    </location>
</feature>
<keyword evidence="2 7" id="KW-0813">Transport</keyword>
<keyword evidence="3" id="KW-1003">Cell membrane</keyword>
<evidence type="ECO:0000313" key="9">
    <source>
        <dbReference type="EMBL" id="GEK79218.1"/>
    </source>
</evidence>
<evidence type="ECO:0000256" key="6">
    <source>
        <dbReference type="ARBA" id="ARBA00023136"/>
    </source>
</evidence>
<keyword evidence="4 7" id="KW-0812">Transmembrane</keyword>
<evidence type="ECO:0000259" key="8">
    <source>
        <dbReference type="PROSITE" id="PS50928"/>
    </source>
</evidence>
<dbReference type="GO" id="GO:0005886">
    <property type="term" value="C:plasma membrane"/>
    <property type="evidence" value="ECO:0007669"/>
    <property type="project" value="UniProtKB-SubCell"/>
</dbReference>
<dbReference type="Proteomes" id="UP000321749">
    <property type="component" value="Unassembled WGS sequence"/>
</dbReference>
<dbReference type="SUPFAM" id="SSF161098">
    <property type="entry name" value="MetI-like"/>
    <property type="match status" value="1"/>
</dbReference>
<comment type="similarity">
    <text evidence="7">Belongs to the binding-protein-dependent transport system permease family.</text>
</comment>
<evidence type="ECO:0000256" key="5">
    <source>
        <dbReference type="ARBA" id="ARBA00022989"/>
    </source>
</evidence>
<feature type="transmembrane region" description="Helical" evidence="7">
    <location>
        <begin position="12"/>
        <end position="31"/>
    </location>
</feature>
<comment type="subcellular location">
    <subcellularLocation>
        <location evidence="1 7">Cell membrane</location>
        <topology evidence="1 7">Multi-pass membrane protein</topology>
    </subcellularLocation>
</comment>
<dbReference type="CDD" id="cd06261">
    <property type="entry name" value="TM_PBP2"/>
    <property type="match status" value="1"/>
</dbReference>
<feature type="transmembrane region" description="Helical" evidence="7">
    <location>
        <begin position="73"/>
        <end position="95"/>
    </location>
</feature>
<proteinExistence type="inferred from homology"/>
<evidence type="ECO:0000313" key="10">
    <source>
        <dbReference type="Proteomes" id="UP000321749"/>
    </source>
</evidence>
<comment type="caution">
    <text evidence="9">The sequence shown here is derived from an EMBL/GenBank/DDBJ whole genome shotgun (WGS) entry which is preliminary data.</text>
</comment>
<feature type="transmembrane region" description="Helical" evidence="7">
    <location>
        <begin position="260"/>
        <end position="280"/>
    </location>
</feature>
<dbReference type="InterPro" id="IPR000515">
    <property type="entry name" value="MetI-like"/>
</dbReference>
<gene>
    <name evidence="9" type="primary">msmF</name>
    <name evidence="9" type="ORF">ABA31_05690</name>
</gene>
<feature type="transmembrane region" description="Helical" evidence="7">
    <location>
        <begin position="102"/>
        <end position="123"/>
    </location>
</feature>
<dbReference type="Pfam" id="PF00528">
    <property type="entry name" value="BPD_transp_1"/>
    <property type="match status" value="1"/>
</dbReference>